<accession>A0A6N0NVA0</accession>
<organism evidence="1 2">
    <name type="scientific">Metallosphaera tengchongensis</name>
    <dbReference type="NCBI Taxonomy" id="1532350"/>
    <lineage>
        <taxon>Archaea</taxon>
        <taxon>Thermoproteota</taxon>
        <taxon>Thermoprotei</taxon>
        <taxon>Sulfolobales</taxon>
        <taxon>Sulfolobaceae</taxon>
        <taxon>Metallosphaera</taxon>
    </lineage>
</organism>
<keyword evidence="2" id="KW-1185">Reference proteome</keyword>
<dbReference type="EMBL" id="CP049074">
    <property type="protein sequence ID" value="QKR00662.1"/>
    <property type="molecule type" value="Genomic_DNA"/>
</dbReference>
<dbReference type="Proteomes" id="UP000509301">
    <property type="component" value="Chromosome"/>
</dbReference>
<evidence type="ECO:0000313" key="2">
    <source>
        <dbReference type="Proteomes" id="UP000509301"/>
    </source>
</evidence>
<reference evidence="1 2" key="1">
    <citation type="submission" date="2020-02" db="EMBL/GenBank/DDBJ databases">
        <title>Comparative genome analysis reveals the metabolism and evolution of the thermophilic archaeal genus Metallosphaera.</title>
        <authorList>
            <person name="Jiang C."/>
        </authorList>
    </citation>
    <scope>NUCLEOTIDE SEQUENCE [LARGE SCALE GENOMIC DNA]</scope>
    <source>
        <strain evidence="1 2">Ric-A</strain>
    </source>
</reference>
<protein>
    <submittedName>
        <fullName evidence="1">Uncharacterized protein</fullName>
    </submittedName>
</protein>
<gene>
    <name evidence="1" type="ORF">GWK48_09935</name>
</gene>
<name>A0A6N0NVA0_9CREN</name>
<dbReference type="RefSeq" id="WP_174631885.1">
    <property type="nucleotide sequence ID" value="NZ_CP049074.1"/>
</dbReference>
<dbReference type="GeneID" id="55642265"/>
<proteinExistence type="predicted"/>
<dbReference type="KEGG" id="mten:GWK48_09935"/>
<dbReference type="AlphaFoldDB" id="A0A6N0NVA0"/>
<sequence>MILTSDPSTFHSLPPLPKRLLPNFVKGRKYPPYGLRKIESLTGGIIIPPEKLELHVKDGTLLGVYANDPLGMSEVSKGLETVFGEPPGHVASFREFSEKVRTLKGRFNLKVVVGGPGSWELSLNSPDWIDVLLVGEAELTLPKILTEESRGVFFGEKTHKFFPIKAPSAMAEVEVKRKDRKVPLEVVEEEMKVQSTQGMVNLISDDLFSYGEGLIPLLSLGKKYGKVLFSQITLQSSSEVDLGKVREVLGLNPKDWRSPVLSEGKGSCTIGELDMKVMGELNRNFIYPMVYVHEERVPEFAQFKSIIIPLPTSQRYYEVLYRSWVHNRRVANLRLGRILDYVLYKNAVTNGEYIRRLKLRGIHLVNLLLIVLGYLVNELTSPLP</sequence>
<dbReference type="OrthoDB" id="41987at2157"/>
<evidence type="ECO:0000313" key="1">
    <source>
        <dbReference type="EMBL" id="QKR00662.1"/>
    </source>
</evidence>